<keyword evidence="3 5" id="KW-1133">Transmembrane helix</keyword>
<dbReference type="PANTHER" id="PTHR43427">
    <property type="entry name" value="CHLORIDE CHANNEL PROTEIN CLC-E"/>
    <property type="match status" value="1"/>
</dbReference>
<comment type="subcellular location">
    <subcellularLocation>
        <location evidence="1">Membrane</location>
        <topology evidence="1">Multi-pass membrane protein</topology>
    </subcellularLocation>
</comment>
<sequence>MEKNIQKIKIKNQLELWAFCAVIGTVAGALVWALLKIMASGTEIIWEWIPERIHISYYTVLVCTVGGAIIGIFRKLYGDYPEDMETVMGKVKKEKRYEYKNMLVMMIAALLPLLIGSSVGPEAGLTGIIVGLCYWAGENLKFAKQHTKEYSQIGAAVSLSVLFHAPLFGIFEVEEDPDMQMAELGKGSKIFIYGIALAAGTGSYAGLSALLGGGMSGFPSFDAVAVQRIDYVMMLVYMFCGCVLAYFYETTHTVTGIIAGKIPGVVKEILAGLCLGVIGMLIPAVMFSGEEQMGVLMKEYAGYMAIALIGAAFLKIILTNLCIQFGLKGGHFFPVIFAGVCLGYGLAMLFFGQQGDSHVVFAAAIVTSTLLGGIMKKPLAVTMLLFLCFPVKMFIWIFIAAAVGSKCVKKMGKEV</sequence>
<keyword evidence="2 5" id="KW-0812">Transmembrane</keyword>
<reference evidence="6 7" key="1">
    <citation type="submission" date="2018-08" db="EMBL/GenBank/DDBJ databases">
        <title>A genome reference for cultivated species of the human gut microbiota.</title>
        <authorList>
            <person name="Zou Y."/>
            <person name="Xue W."/>
            <person name="Luo G."/>
        </authorList>
    </citation>
    <scope>NUCLEOTIDE SEQUENCE [LARGE SCALE GENOMIC DNA]</scope>
    <source>
        <strain evidence="6 7">OM02-16</strain>
    </source>
</reference>
<comment type="caution">
    <text evidence="6">The sequence shown here is derived from an EMBL/GenBank/DDBJ whole genome shotgun (WGS) entry which is preliminary data.</text>
</comment>
<dbReference type="CDD" id="cd00400">
    <property type="entry name" value="Voltage_gated_ClC"/>
    <property type="match status" value="1"/>
</dbReference>
<dbReference type="Pfam" id="PF00654">
    <property type="entry name" value="Voltage_CLC"/>
    <property type="match status" value="1"/>
</dbReference>
<evidence type="ECO:0000256" key="1">
    <source>
        <dbReference type="ARBA" id="ARBA00004141"/>
    </source>
</evidence>
<dbReference type="InterPro" id="IPR001807">
    <property type="entry name" value="ClC"/>
</dbReference>
<name>A0A3E5GKC6_9FIRM</name>
<feature type="transmembrane region" description="Helical" evidence="5">
    <location>
        <begin position="16"/>
        <end position="35"/>
    </location>
</feature>
<evidence type="ECO:0000256" key="4">
    <source>
        <dbReference type="ARBA" id="ARBA00023136"/>
    </source>
</evidence>
<dbReference type="SUPFAM" id="SSF81340">
    <property type="entry name" value="Clc chloride channel"/>
    <property type="match status" value="1"/>
</dbReference>
<dbReference type="InterPro" id="IPR050368">
    <property type="entry name" value="ClC-type_chloride_channel"/>
</dbReference>
<feature type="transmembrane region" description="Helical" evidence="5">
    <location>
        <begin position="98"/>
        <end position="117"/>
    </location>
</feature>
<feature type="transmembrane region" description="Helical" evidence="5">
    <location>
        <begin position="332"/>
        <end position="351"/>
    </location>
</feature>
<dbReference type="InterPro" id="IPR014743">
    <property type="entry name" value="Cl-channel_core"/>
</dbReference>
<dbReference type="PANTHER" id="PTHR43427:SF12">
    <property type="entry name" value="CHLORIDE TRANSPORTER"/>
    <property type="match status" value="1"/>
</dbReference>
<evidence type="ECO:0000256" key="5">
    <source>
        <dbReference type="SAM" id="Phobius"/>
    </source>
</evidence>
<feature type="transmembrane region" description="Helical" evidence="5">
    <location>
        <begin position="300"/>
        <end position="326"/>
    </location>
</feature>
<dbReference type="AlphaFoldDB" id="A0A3E5GKC6"/>
<dbReference type="EMBL" id="QSVN01000001">
    <property type="protein sequence ID" value="RGO35296.1"/>
    <property type="molecule type" value="Genomic_DNA"/>
</dbReference>
<keyword evidence="4 5" id="KW-0472">Membrane</keyword>
<feature type="transmembrane region" description="Helical" evidence="5">
    <location>
        <begin position="381"/>
        <end position="403"/>
    </location>
</feature>
<evidence type="ECO:0000313" key="7">
    <source>
        <dbReference type="Proteomes" id="UP000261285"/>
    </source>
</evidence>
<accession>A0A3E5GKC6</accession>
<dbReference type="Proteomes" id="UP000261285">
    <property type="component" value="Unassembled WGS sequence"/>
</dbReference>
<gene>
    <name evidence="6" type="ORF">DXB16_01690</name>
</gene>
<evidence type="ECO:0000313" key="6">
    <source>
        <dbReference type="EMBL" id="RGO35296.1"/>
    </source>
</evidence>
<dbReference type="Gene3D" id="1.10.3080.10">
    <property type="entry name" value="Clc chloride channel"/>
    <property type="match status" value="1"/>
</dbReference>
<protein>
    <submittedName>
        <fullName evidence="6">Chloride channel protein</fullName>
    </submittedName>
</protein>
<proteinExistence type="predicted"/>
<feature type="transmembrane region" description="Helical" evidence="5">
    <location>
        <begin position="152"/>
        <end position="171"/>
    </location>
</feature>
<evidence type="ECO:0000256" key="3">
    <source>
        <dbReference type="ARBA" id="ARBA00022989"/>
    </source>
</evidence>
<feature type="transmembrane region" description="Helical" evidence="5">
    <location>
        <begin position="191"/>
        <end position="211"/>
    </location>
</feature>
<dbReference type="GO" id="GO:0016020">
    <property type="term" value="C:membrane"/>
    <property type="evidence" value="ECO:0007669"/>
    <property type="project" value="UniProtKB-SubCell"/>
</dbReference>
<feature type="transmembrane region" description="Helical" evidence="5">
    <location>
        <begin position="55"/>
        <end position="77"/>
    </location>
</feature>
<feature type="transmembrane region" description="Helical" evidence="5">
    <location>
        <begin position="269"/>
        <end position="288"/>
    </location>
</feature>
<organism evidence="6 7">
    <name type="scientific">Dorea longicatena</name>
    <dbReference type="NCBI Taxonomy" id="88431"/>
    <lineage>
        <taxon>Bacteria</taxon>
        <taxon>Bacillati</taxon>
        <taxon>Bacillota</taxon>
        <taxon>Clostridia</taxon>
        <taxon>Lachnospirales</taxon>
        <taxon>Lachnospiraceae</taxon>
        <taxon>Dorea</taxon>
    </lineage>
</organism>
<feature type="transmembrane region" description="Helical" evidence="5">
    <location>
        <begin position="231"/>
        <end position="249"/>
    </location>
</feature>
<feature type="transmembrane region" description="Helical" evidence="5">
    <location>
        <begin position="358"/>
        <end position="375"/>
    </location>
</feature>
<dbReference type="RefSeq" id="WP_117597154.1">
    <property type="nucleotide sequence ID" value="NZ_CABMEZ010000001.1"/>
</dbReference>
<dbReference type="GO" id="GO:0015108">
    <property type="term" value="F:chloride transmembrane transporter activity"/>
    <property type="evidence" value="ECO:0007669"/>
    <property type="project" value="InterPro"/>
</dbReference>
<evidence type="ECO:0000256" key="2">
    <source>
        <dbReference type="ARBA" id="ARBA00022692"/>
    </source>
</evidence>